<evidence type="ECO:0000256" key="1">
    <source>
        <dbReference type="ARBA" id="ARBA00004651"/>
    </source>
</evidence>
<evidence type="ECO:0000256" key="3">
    <source>
        <dbReference type="ARBA" id="ARBA00022692"/>
    </source>
</evidence>
<dbReference type="Proteomes" id="UP000244069">
    <property type="component" value="Unassembled WGS sequence"/>
</dbReference>
<comment type="caution">
    <text evidence="6">The sequence shown here is derived from an EMBL/GenBank/DDBJ whole genome shotgun (WGS) entry which is preliminary data.</text>
</comment>
<protein>
    <submittedName>
        <fullName evidence="6">Transmembrane secretion effector</fullName>
    </submittedName>
</protein>
<gene>
    <name evidence="6" type="ORF">C8N44_10599</name>
</gene>
<name>A0A2T6B2E1_9RHOB</name>
<dbReference type="RefSeq" id="WP_308421207.1">
    <property type="nucleotide sequence ID" value="NZ_BMEZ01000005.1"/>
</dbReference>
<reference evidence="6 7" key="1">
    <citation type="submission" date="2018-04" db="EMBL/GenBank/DDBJ databases">
        <title>Genomic Encyclopedia of Archaeal and Bacterial Type Strains, Phase II (KMG-II): from individual species to whole genera.</title>
        <authorList>
            <person name="Goeker M."/>
        </authorList>
    </citation>
    <scope>NUCLEOTIDE SEQUENCE [LARGE SCALE GENOMIC DNA]</scope>
    <source>
        <strain evidence="6 7">DSM 29329</strain>
    </source>
</reference>
<evidence type="ECO:0000313" key="7">
    <source>
        <dbReference type="Proteomes" id="UP000244069"/>
    </source>
</evidence>
<keyword evidence="2" id="KW-1003">Cell membrane</keyword>
<evidence type="ECO:0000313" key="6">
    <source>
        <dbReference type="EMBL" id="PTX50239.1"/>
    </source>
</evidence>
<dbReference type="PANTHER" id="PTHR23513:SF11">
    <property type="entry name" value="STAPHYLOFERRIN A TRANSPORTER"/>
    <property type="match status" value="1"/>
</dbReference>
<dbReference type="EMBL" id="QBKN01000005">
    <property type="protein sequence ID" value="PTX50239.1"/>
    <property type="molecule type" value="Genomic_DNA"/>
</dbReference>
<evidence type="ECO:0000256" key="2">
    <source>
        <dbReference type="ARBA" id="ARBA00022475"/>
    </source>
</evidence>
<organism evidence="6 7">
    <name type="scientific">Allosediminivita pacifica</name>
    <dbReference type="NCBI Taxonomy" id="1267769"/>
    <lineage>
        <taxon>Bacteria</taxon>
        <taxon>Pseudomonadati</taxon>
        <taxon>Pseudomonadota</taxon>
        <taxon>Alphaproteobacteria</taxon>
        <taxon>Rhodobacterales</taxon>
        <taxon>Paracoccaceae</taxon>
        <taxon>Allosediminivita</taxon>
    </lineage>
</organism>
<keyword evidence="5" id="KW-0472">Membrane</keyword>
<dbReference type="GO" id="GO:0005886">
    <property type="term" value="C:plasma membrane"/>
    <property type="evidence" value="ECO:0007669"/>
    <property type="project" value="UniProtKB-SubCell"/>
</dbReference>
<keyword evidence="7" id="KW-1185">Reference proteome</keyword>
<sequence>MRTGLLFTNRDYRLLLSASAASNLADGISMVALPWFATLLTQDPLLIASVATAQRLPWLLFALPAG</sequence>
<comment type="subcellular location">
    <subcellularLocation>
        <location evidence="1">Cell membrane</location>
        <topology evidence="1">Multi-pass membrane protein</topology>
    </subcellularLocation>
</comment>
<accession>A0A2T6B2E1</accession>
<proteinExistence type="predicted"/>
<keyword evidence="4" id="KW-1133">Transmembrane helix</keyword>
<dbReference type="PANTHER" id="PTHR23513">
    <property type="entry name" value="INTEGRAL MEMBRANE EFFLUX PROTEIN-RELATED"/>
    <property type="match status" value="1"/>
</dbReference>
<evidence type="ECO:0000256" key="4">
    <source>
        <dbReference type="ARBA" id="ARBA00022989"/>
    </source>
</evidence>
<evidence type="ECO:0000256" key="5">
    <source>
        <dbReference type="ARBA" id="ARBA00023136"/>
    </source>
</evidence>
<dbReference type="AlphaFoldDB" id="A0A2T6B2E1"/>
<keyword evidence="3 6" id="KW-0812">Transmembrane</keyword>